<dbReference type="CDD" id="cd17546">
    <property type="entry name" value="REC_hyHK_CKI1_RcsC-like"/>
    <property type="match status" value="1"/>
</dbReference>
<dbReference type="Gene3D" id="1.20.120.160">
    <property type="entry name" value="HPT domain"/>
    <property type="match status" value="1"/>
</dbReference>
<dbReference type="InterPro" id="IPR001789">
    <property type="entry name" value="Sig_transdc_resp-reg_receiver"/>
</dbReference>
<sequence>MQPKTSIVGKLGRLVVASILVALALGSGASLVLEVERYGEQKREGLLAVAQVFAAASAEAVARRDGNAIFEAGRAIRELPGITTLTVTDMDGRIVEEVGTGVRLTDALVLEQDAPISVVALVTSPMVLVRVPVVDGGMPIGSLEIVAMTGDLWGRLLEVLGVGLGAAVIAGGIGLAIAVRFQRALTRPLVTLSAAMSRVRESHDYDEACPVESDDEIGQLALGFNAMLSEIRRRDARLAQARERLEQDVEDRTRDLVVAKDAAEEASRAKSEFLATMSHEIRTPMNGMLVMAELLAAGDLPERQRRYAEVIARSGQSLLAIINDILDFSKVESGKLELEAVPVDLAEAAETVVTLFGERAAGKGLDLAAAIDPAVPRLLGDPVRITQVVANLVNNALKFTEQGHVLVRIAGEGERVTIRVEDTGIGIPQEKLGTIFSAFSQADQSTTRRYGGTGLGLSIVQRLVAAMGGTIGVESVVGEGSCFTVLLPCIAADDEAGTRARLEAPRPAVVACAGEATRAALEASLAAAGFVLTRSDATPENADWIVDADALLRKGRPVGARRVLALSPIGERAGEEARARGLADALLRRPLAPSEWTLALARLVSGEPFPREEAGRASADAALPRFPGARVLVADDSAVNREVACEALARLGIVARTVADGREALDAMAAGGIDLVLMDGSMPELDGFEATRLARAREAETGAPRLPIVALTAHVVGAGADAWRQAGMDGVLHKPFTLAALARTLAEHLAPSEAVEDVDAGVAAAGPAAASIGGGDGDAPLLDEEVVAGIVEMAAGAGAGFLQRILGLYLEHAPPALAELASSVRDGAEPARVASAAHALKSMSLNVGAAALARRLALIEAAAREAGTLPDDAAIDALAPLLDETIGALRDRLPSSDDASAAMRA</sequence>
<evidence type="ECO:0000256" key="9">
    <source>
        <dbReference type="ARBA" id="ARBA00022777"/>
    </source>
</evidence>
<comment type="subcellular location">
    <subcellularLocation>
        <location evidence="2">Cell membrane</location>
        <topology evidence="2">Multi-pass membrane protein</topology>
    </subcellularLocation>
</comment>
<comment type="catalytic activity">
    <reaction evidence="1">
        <text>ATP + protein L-histidine = ADP + protein N-phospho-L-histidine.</text>
        <dbReference type="EC" id="2.7.13.3"/>
    </reaction>
</comment>
<dbReference type="Pfam" id="PF02518">
    <property type="entry name" value="HATPase_c"/>
    <property type="match status" value="1"/>
</dbReference>
<evidence type="ECO:0000256" key="5">
    <source>
        <dbReference type="ARBA" id="ARBA00022553"/>
    </source>
</evidence>
<dbReference type="PANTHER" id="PTHR45339:SF1">
    <property type="entry name" value="HYBRID SIGNAL TRANSDUCTION HISTIDINE KINASE J"/>
    <property type="match status" value="1"/>
</dbReference>
<dbReference type="SUPFAM" id="SSF47226">
    <property type="entry name" value="Histidine-containing phosphotransfer domain, HPT domain"/>
    <property type="match status" value="1"/>
</dbReference>
<keyword evidence="11 17" id="KW-1133">Transmembrane helix</keyword>
<dbReference type="PRINTS" id="PR00344">
    <property type="entry name" value="BCTRLSENSOR"/>
</dbReference>
<evidence type="ECO:0000256" key="3">
    <source>
        <dbReference type="ARBA" id="ARBA00012438"/>
    </source>
</evidence>
<evidence type="ECO:0000259" key="20">
    <source>
        <dbReference type="PROSITE" id="PS50885"/>
    </source>
</evidence>
<feature type="transmembrane region" description="Helical" evidence="17">
    <location>
        <begin position="12"/>
        <end position="33"/>
    </location>
</feature>
<gene>
    <name evidence="22" type="ORF">GCM10011322_21930</name>
</gene>
<dbReference type="InterPro" id="IPR011006">
    <property type="entry name" value="CheY-like_superfamily"/>
</dbReference>
<evidence type="ECO:0000256" key="16">
    <source>
        <dbReference type="SAM" id="Coils"/>
    </source>
</evidence>
<dbReference type="EMBL" id="BMMF01000005">
    <property type="protein sequence ID" value="GGK34790.1"/>
    <property type="molecule type" value="Genomic_DNA"/>
</dbReference>
<dbReference type="SMART" id="SM00304">
    <property type="entry name" value="HAMP"/>
    <property type="match status" value="1"/>
</dbReference>
<dbReference type="Gene3D" id="6.10.340.10">
    <property type="match status" value="1"/>
</dbReference>
<evidence type="ECO:0000256" key="15">
    <source>
        <dbReference type="PROSITE-ProRule" id="PRU00169"/>
    </source>
</evidence>
<keyword evidence="9" id="KW-0418">Kinase</keyword>
<dbReference type="InterPro" id="IPR005467">
    <property type="entry name" value="His_kinase_dom"/>
</dbReference>
<feature type="domain" description="HPt" evidence="21">
    <location>
        <begin position="798"/>
        <end position="896"/>
    </location>
</feature>
<dbReference type="SUPFAM" id="SSF55874">
    <property type="entry name" value="ATPase domain of HSP90 chaperone/DNA topoisomerase II/histidine kinase"/>
    <property type="match status" value="1"/>
</dbReference>
<dbReference type="Gene3D" id="3.30.565.10">
    <property type="entry name" value="Histidine kinase-like ATPase, C-terminal domain"/>
    <property type="match status" value="1"/>
</dbReference>
<dbReference type="InterPro" id="IPR003594">
    <property type="entry name" value="HATPase_dom"/>
</dbReference>
<dbReference type="Pfam" id="PF00512">
    <property type="entry name" value="HisKA"/>
    <property type="match status" value="1"/>
</dbReference>
<dbReference type="InterPro" id="IPR004358">
    <property type="entry name" value="Sig_transdc_His_kin-like_C"/>
</dbReference>
<dbReference type="GO" id="GO:0000155">
    <property type="term" value="F:phosphorelay sensor kinase activity"/>
    <property type="evidence" value="ECO:0007669"/>
    <property type="project" value="InterPro"/>
</dbReference>
<dbReference type="CDD" id="cd00082">
    <property type="entry name" value="HisKA"/>
    <property type="match status" value="1"/>
</dbReference>
<evidence type="ECO:0000256" key="1">
    <source>
        <dbReference type="ARBA" id="ARBA00000085"/>
    </source>
</evidence>
<dbReference type="Gene3D" id="3.40.50.2300">
    <property type="match status" value="1"/>
</dbReference>
<dbReference type="PANTHER" id="PTHR45339">
    <property type="entry name" value="HYBRID SIGNAL TRANSDUCTION HISTIDINE KINASE J"/>
    <property type="match status" value="1"/>
</dbReference>
<dbReference type="InterPro" id="IPR003661">
    <property type="entry name" value="HisK_dim/P_dom"/>
</dbReference>
<dbReference type="InterPro" id="IPR008207">
    <property type="entry name" value="Sig_transdc_His_kin_Hpt_dom"/>
</dbReference>
<dbReference type="PROSITE" id="PS50110">
    <property type="entry name" value="RESPONSE_REGULATORY"/>
    <property type="match status" value="1"/>
</dbReference>
<keyword evidence="5 15" id="KW-0597">Phosphoprotein</keyword>
<keyword evidence="12" id="KW-0902">Two-component regulatory system</keyword>
<feature type="domain" description="Response regulatory" evidence="19">
    <location>
        <begin position="630"/>
        <end position="749"/>
    </location>
</feature>
<evidence type="ECO:0000313" key="23">
    <source>
        <dbReference type="Proteomes" id="UP000600449"/>
    </source>
</evidence>
<dbReference type="Pfam" id="PF00072">
    <property type="entry name" value="Response_reg"/>
    <property type="match status" value="1"/>
</dbReference>
<dbReference type="Gene3D" id="1.10.287.130">
    <property type="match status" value="1"/>
</dbReference>
<proteinExistence type="predicted"/>
<keyword evidence="4" id="KW-1003">Cell membrane</keyword>
<dbReference type="RefSeq" id="WP_244645276.1">
    <property type="nucleotide sequence ID" value="NZ_BMMF01000005.1"/>
</dbReference>
<dbReference type="Pfam" id="PF01627">
    <property type="entry name" value="Hpt"/>
    <property type="match status" value="1"/>
</dbReference>
<evidence type="ECO:0000256" key="6">
    <source>
        <dbReference type="ARBA" id="ARBA00022679"/>
    </source>
</evidence>
<dbReference type="CDD" id="cd06225">
    <property type="entry name" value="HAMP"/>
    <property type="match status" value="1"/>
</dbReference>
<dbReference type="SUPFAM" id="SSF158472">
    <property type="entry name" value="HAMP domain-like"/>
    <property type="match status" value="1"/>
</dbReference>
<feature type="domain" description="Histidine kinase" evidence="18">
    <location>
        <begin position="276"/>
        <end position="491"/>
    </location>
</feature>
<name>A0A917Q801_9HYPH</name>
<feature type="domain" description="HAMP" evidence="20">
    <location>
        <begin position="183"/>
        <end position="236"/>
    </location>
</feature>
<evidence type="ECO:0000256" key="11">
    <source>
        <dbReference type="ARBA" id="ARBA00022989"/>
    </source>
</evidence>
<evidence type="ECO:0000259" key="21">
    <source>
        <dbReference type="PROSITE" id="PS50894"/>
    </source>
</evidence>
<keyword evidence="8" id="KW-0547">Nucleotide-binding</keyword>
<evidence type="ECO:0000256" key="7">
    <source>
        <dbReference type="ARBA" id="ARBA00022692"/>
    </source>
</evidence>
<dbReference type="SMART" id="SM00448">
    <property type="entry name" value="REC"/>
    <property type="match status" value="1"/>
</dbReference>
<dbReference type="SMART" id="SM00387">
    <property type="entry name" value="HATPase_c"/>
    <property type="match status" value="1"/>
</dbReference>
<dbReference type="InterPro" id="IPR036097">
    <property type="entry name" value="HisK_dim/P_sf"/>
</dbReference>
<evidence type="ECO:0000256" key="13">
    <source>
        <dbReference type="ARBA" id="ARBA00023136"/>
    </source>
</evidence>
<evidence type="ECO:0000256" key="12">
    <source>
        <dbReference type="ARBA" id="ARBA00023012"/>
    </source>
</evidence>
<keyword evidence="6" id="KW-0808">Transferase</keyword>
<dbReference type="GO" id="GO:0005524">
    <property type="term" value="F:ATP binding"/>
    <property type="evidence" value="ECO:0007669"/>
    <property type="project" value="UniProtKB-KW"/>
</dbReference>
<dbReference type="SMART" id="SM00388">
    <property type="entry name" value="HisKA"/>
    <property type="match status" value="1"/>
</dbReference>
<feature type="modified residue" description="4-aspartylphosphate" evidence="15">
    <location>
        <position position="679"/>
    </location>
</feature>
<evidence type="ECO:0000256" key="14">
    <source>
        <dbReference type="PROSITE-ProRule" id="PRU00110"/>
    </source>
</evidence>
<dbReference type="PROSITE" id="PS50109">
    <property type="entry name" value="HIS_KIN"/>
    <property type="match status" value="1"/>
</dbReference>
<dbReference type="EC" id="2.7.13.3" evidence="3"/>
<accession>A0A917Q801</accession>
<dbReference type="PROSITE" id="PS50894">
    <property type="entry name" value="HPT"/>
    <property type="match status" value="1"/>
</dbReference>
<evidence type="ECO:0000256" key="2">
    <source>
        <dbReference type="ARBA" id="ARBA00004651"/>
    </source>
</evidence>
<comment type="caution">
    <text evidence="22">The sequence shown here is derived from an EMBL/GenBank/DDBJ whole genome shotgun (WGS) entry which is preliminary data.</text>
</comment>
<protein>
    <recommendedName>
        <fullName evidence="3">histidine kinase</fullName>
        <ecNumber evidence="3">2.7.13.3</ecNumber>
    </recommendedName>
</protein>
<dbReference type="AlphaFoldDB" id="A0A917Q801"/>
<dbReference type="GO" id="GO:0005886">
    <property type="term" value="C:plasma membrane"/>
    <property type="evidence" value="ECO:0007669"/>
    <property type="project" value="UniProtKB-SubCell"/>
</dbReference>
<dbReference type="InterPro" id="IPR036890">
    <property type="entry name" value="HATPase_C_sf"/>
</dbReference>
<feature type="transmembrane region" description="Helical" evidence="17">
    <location>
        <begin position="156"/>
        <end position="179"/>
    </location>
</feature>
<keyword evidence="16" id="KW-0175">Coiled coil</keyword>
<keyword evidence="10" id="KW-0067">ATP-binding</keyword>
<evidence type="ECO:0000259" key="19">
    <source>
        <dbReference type="PROSITE" id="PS50110"/>
    </source>
</evidence>
<evidence type="ECO:0000256" key="10">
    <source>
        <dbReference type="ARBA" id="ARBA00022840"/>
    </source>
</evidence>
<keyword evidence="23" id="KW-1185">Reference proteome</keyword>
<evidence type="ECO:0000256" key="4">
    <source>
        <dbReference type="ARBA" id="ARBA00022475"/>
    </source>
</evidence>
<dbReference type="CDD" id="cd16922">
    <property type="entry name" value="HATPase_EvgS-ArcB-TorS-like"/>
    <property type="match status" value="1"/>
</dbReference>
<reference evidence="22 23" key="1">
    <citation type="journal article" date="2014" name="Int. J. Syst. Evol. Microbiol.">
        <title>Complete genome sequence of Corynebacterium casei LMG S-19264T (=DSM 44701T), isolated from a smear-ripened cheese.</title>
        <authorList>
            <consortium name="US DOE Joint Genome Institute (JGI-PGF)"/>
            <person name="Walter F."/>
            <person name="Albersmeier A."/>
            <person name="Kalinowski J."/>
            <person name="Ruckert C."/>
        </authorList>
    </citation>
    <scope>NUCLEOTIDE SEQUENCE [LARGE SCALE GENOMIC DNA]</scope>
    <source>
        <strain evidence="22 23">CGMCC 1.9161</strain>
    </source>
</reference>
<dbReference type="PROSITE" id="PS50885">
    <property type="entry name" value="HAMP"/>
    <property type="match status" value="1"/>
</dbReference>
<keyword evidence="7 17" id="KW-0812">Transmembrane</keyword>
<dbReference type="Pfam" id="PF00672">
    <property type="entry name" value="HAMP"/>
    <property type="match status" value="1"/>
</dbReference>
<dbReference type="SUPFAM" id="SSF52172">
    <property type="entry name" value="CheY-like"/>
    <property type="match status" value="1"/>
</dbReference>
<dbReference type="Proteomes" id="UP000600449">
    <property type="component" value="Unassembled WGS sequence"/>
</dbReference>
<keyword evidence="13 17" id="KW-0472">Membrane</keyword>
<evidence type="ECO:0000313" key="22">
    <source>
        <dbReference type="EMBL" id="GGK34790.1"/>
    </source>
</evidence>
<dbReference type="SUPFAM" id="SSF47384">
    <property type="entry name" value="Homodimeric domain of signal transducing histidine kinase"/>
    <property type="match status" value="1"/>
</dbReference>
<dbReference type="FunFam" id="3.30.565.10:FF:000078">
    <property type="entry name" value="Two-component sensor histidine kinase"/>
    <property type="match status" value="1"/>
</dbReference>
<evidence type="ECO:0000256" key="8">
    <source>
        <dbReference type="ARBA" id="ARBA00022741"/>
    </source>
</evidence>
<evidence type="ECO:0000256" key="17">
    <source>
        <dbReference type="SAM" id="Phobius"/>
    </source>
</evidence>
<dbReference type="InterPro" id="IPR036641">
    <property type="entry name" value="HPT_dom_sf"/>
</dbReference>
<dbReference type="InterPro" id="IPR003660">
    <property type="entry name" value="HAMP_dom"/>
</dbReference>
<organism evidence="22 23">
    <name type="scientific">Salinarimonas ramus</name>
    <dbReference type="NCBI Taxonomy" id="690164"/>
    <lineage>
        <taxon>Bacteria</taxon>
        <taxon>Pseudomonadati</taxon>
        <taxon>Pseudomonadota</taxon>
        <taxon>Alphaproteobacteria</taxon>
        <taxon>Hyphomicrobiales</taxon>
        <taxon>Salinarimonadaceae</taxon>
        <taxon>Salinarimonas</taxon>
    </lineage>
</organism>
<feature type="modified residue" description="Phosphohistidine" evidence="14">
    <location>
        <position position="838"/>
    </location>
</feature>
<dbReference type="FunFam" id="1.10.287.130:FF:000002">
    <property type="entry name" value="Two-component osmosensing histidine kinase"/>
    <property type="match status" value="1"/>
</dbReference>
<evidence type="ECO:0000259" key="18">
    <source>
        <dbReference type="PROSITE" id="PS50109"/>
    </source>
</evidence>
<feature type="coiled-coil region" evidence="16">
    <location>
        <begin position="228"/>
        <end position="262"/>
    </location>
</feature>